<evidence type="ECO:0000313" key="2">
    <source>
        <dbReference type="Proteomes" id="UP000754883"/>
    </source>
</evidence>
<dbReference type="GO" id="GO:1990811">
    <property type="term" value="C:MWP complex"/>
    <property type="evidence" value="ECO:0007669"/>
    <property type="project" value="TreeGrafter"/>
</dbReference>
<dbReference type="InterPro" id="IPR052778">
    <property type="entry name" value="Centrosome-WD_assoc"/>
</dbReference>
<name>A0A9N9U432_9HYPO</name>
<protein>
    <recommendedName>
        <fullName evidence="3">WD repeat-containing protein WRAP73</fullName>
    </recommendedName>
</protein>
<dbReference type="AlphaFoldDB" id="A0A9N9U432"/>
<dbReference type="PANTHER" id="PTHR16220:SF0">
    <property type="entry name" value="WD REPEAT-CONTAINING PROTEIN WRAP73"/>
    <property type="match status" value="1"/>
</dbReference>
<dbReference type="GO" id="GO:0005815">
    <property type="term" value="C:microtubule organizing center"/>
    <property type="evidence" value="ECO:0007669"/>
    <property type="project" value="TreeGrafter"/>
</dbReference>
<evidence type="ECO:0000313" key="1">
    <source>
        <dbReference type="EMBL" id="CAG9971751.1"/>
    </source>
</evidence>
<dbReference type="SUPFAM" id="SSF82171">
    <property type="entry name" value="DPP6 N-terminal domain-like"/>
    <property type="match status" value="1"/>
</dbReference>
<dbReference type="Gene3D" id="2.130.10.10">
    <property type="entry name" value="YVTN repeat-like/Quinoprotein amine dehydrogenase"/>
    <property type="match status" value="1"/>
</dbReference>
<dbReference type="GO" id="GO:1990810">
    <property type="term" value="P:microtubule anchoring at mitotic spindle pole body"/>
    <property type="evidence" value="ECO:0007669"/>
    <property type="project" value="TreeGrafter"/>
</dbReference>
<organism evidence="1 2">
    <name type="scientific">Clonostachys byssicola</name>
    <dbReference type="NCBI Taxonomy" id="160290"/>
    <lineage>
        <taxon>Eukaryota</taxon>
        <taxon>Fungi</taxon>
        <taxon>Dikarya</taxon>
        <taxon>Ascomycota</taxon>
        <taxon>Pezizomycotina</taxon>
        <taxon>Sordariomycetes</taxon>
        <taxon>Hypocreomycetidae</taxon>
        <taxon>Hypocreales</taxon>
        <taxon>Bionectriaceae</taxon>
        <taxon>Clonostachys</taxon>
    </lineage>
</organism>
<evidence type="ECO:0008006" key="3">
    <source>
        <dbReference type="Google" id="ProtNLM"/>
    </source>
</evidence>
<keyword evidence="2" id="KW-1185">Reference proteome</keyword>
<dbReference type="OrthoDB" id="308690at2759"/>
<dbReference type="Proteomes" id="UP000754883">
    <property type="component" value="Unassembled WGS sequence"/>
</dbReference>
<accession>A0A9N9U432</accession>
<dbReference type="InterPro" id="IPR015943">
    <property type="entry name" value="WD40/YVTN_repeat-like_dom_sf"/>
</dbReference>
<reference evidence="1" key="1">
    <citation type="submission" date="2021-10" db="EMBL/GenBank/DDBJ databases">
        <authorList>
            <person name="Piombo E."/>
        </authorList>
    </citation>
    <scope>NUCLEOTIDE SEQUENCE</scope>
</reference>
<sequence length="519" mass="57013">MHYSRLIKSSTHCRASPNGQLIATLEGSSIRIRSVKTLRSLNVSKLPPELSSPIIHFIWSPSSTRILAASADHIAVLSATESACHASIANPLAGQGKPSYIQFGLNDSELILFAPFGLKLLLFNLSISKAVEIPSPKFHLPGSVKRGFSIRTGSGHLALLTRSAGKDVVSIHHPDTRQLERSWYPPTLDAQAVAWSPDGSWLLLWDSPAQGRRILLYTPDGQLFRTLGGADRVDDEAARLNVGIKLCQFSPDSRLCAFCDHTRKVAVLNTSVWREELTLTHPVSIVPSDTLQVWQEQRQNSAGSSSFDSCFVRASQDVAPPAALEDAKSTTELKVGCSVASFDSSGALLATRLDEHPGTVWVWDLLAGELRAVLMFHSPADVAWHPSVRELLLITCSVEQANLHFHWDPLSNGPRFVKFHEQLADGKVVGKLQAKWIDSKDDDPKLLLTDRQNLCLLSLSETDNEAAGGEEDTESFFRVDSSARQPLSSIRDRIDSIRDSIALEDEGSMLEDTFSFKHS</sequence>
<gene>
    <name evidence="1" type="ORF">CBYS24578_00000678</name>
</gene>
<comment type="caution">
    <text evidence="1">The sequence shown here is derived from an EMBL/GenBank/DDBJ whole genome shotgun (WGS) entry which is preliminary data.</text>
</comment>
<proteinExistence type="predicted"/>
<dbReference type="EMBL" id="CABFNO020001240">
    <property type="protein sequence ID" value="CAG9971751.1"/>
    <property type="molecule type" value="Genomic_DNA"/>
</dbReference>
<dbReference type="PANTHER" id="PTHR16220">
    <property type="entry name" value="WD REPEAT PROTEIN 8-RELATED"/>
    <property type="match status" value="1"/>
</dbReference>